<feature type="binding site" evidence="8">
    <location>
        <position position="6"/>
    </location>
    <ligand>
        <name>[4Fe-4S] cluster</name>
        <dbReference type="ChEBI" id="CHEBI:49883"/>
    </ligand>
</feature>
<evidence type="ECO:0000313" key="9">
    <source>
        <dbReference type="EMBL" id="MBN8661841.1"/>
    </source>
</evidence>
<dbReference type="PIRSF" id="PIRSF000076">
    <property type="entry name" value="HCP"/>
    <property type="match status" value="1"/>
</dbReference>
<feature type="binding site" evidence="8">
    <location>
        <position position="9"/>
    </location>
    <ligand>
        <name>[4Fe-4S] cluster</name>
        <dbReference type="ChEBI" id="CHEBI:49883"/>
    </ligand>
</feature>
<evidence type="ECO:0000256" key="4">
    <source>
        <dbReference type="ARBA" id="ARBA00023002"/>
    </source>
</evidence>
<feature type="modified residue" description="Cysteine persulfide" evidence="8">
    <location>
        <position position="406"/>
    </location>
</feature>
<dbReference type="InterPro" id="IPR011254">
    <property type="entry name" value="Prismane-like_sf"/>
</dbReference>
<gene>
    <name evidence="8 9" type="primary">hcp</name>
    <name evidence="9" type="synonym">priS</name>
    <name evidence="9" type="ORF">J0M35_15850</name>
</gene>
<keyword evidence="5 8" id="KW-0408">Iron</keyword>
<dbReference type="CDD" id="cd01914">
    <property type="entry name" value="HCP"/>
    <property type="match status" value="1"/>
</dbReference>
<feature type="binding site" evidence="8">
    <location>
        <position position="434"/>
    </location>
    <ligand>
        <name>hybrid [4Fe-2O-2S] cluster</name>
        <dbReference type="ChEBI" id="CHEBI:60519"/>
    </ligand>
</feature>
<comment type="catalytic activity">
    <reaction evidence="7 8">
        <text>A + NH4(+) + H2O = hydroxylamine + AH2 + H(+)</text>
        <dbReference type="Rhea" id="RHEA:22052"/>
        <dbReference type="ChEBI" id="CHEBI:13193"/>
        <dbReference type="ChEBI" id="CHEBI:15377"/>
        <dbReference type="ChEBI" id="CHEBI:15378"/>
        <dbReference type="ChEBI" id="CHEBI:15429"/>
        <dbReference type="ChEBI" id="CHEBI:17499"/>
        <dbReference type="ChEBI" id="CHEBI:28938"/>
        <dbReference type="EC" id="1.7.99.1"/>
    </reaction>
</comment>
<comment type="subcellular location">
    <subcellularLocation>
        <location evidence="1 8">Cytoplasm</location>
    </subcellularLocation>
</comment>
<feature type="binding site" evidence="8">
    <location>
        <position position="24"/>
    </location>
    <ligand>
        <name>[4Fe-4S] cluster</name>
        <dbReference type="ChEBI" id="CHEBI:49883"/>
    </ligand>
</feature>
<comment type="similarity">
    <text evidence="8">Belongs to the HCP family.</text>
</comment>
<evidence type="ECO:0000256" key="8">
    <source>
        <dbReference type="HAMAP-Rule" id="MF_00069"/>
    </source>
</evidence>
<evidence type="ECO:0000256" key="7">
    <source>
        <dbReference type="ARBA" id="ARBA00051350"/>
    </source>
</evidence>
<dbReference type="GO" id="GO:0046872">
    <property type="term" value="F:metal ion binding"/>
    <property type="evidence" value="ECO:0007669"/>
    <property type="project" value="UniProtKB-KW"/>
</dbReference>
<dbReference type="PANTHER" id="PTHR30109:SF0">
    <property type="entry name" value="HYDROXYLAMINE REDUCTASE"/>
    <property type="match status" value="1"/>
</dbReference>
<feature type="binding site" evidence="8">
    <location>
        <position position="251"/>
    </location>
    <ligand>
        <name>hybrid [4Fe-2O-2S] cluster</name>
        <dbReference type="ChEBI" id="CHEBI:60519"/>
    </ligand>
</feature>
<comment type="function">
    <text evidence="8">Catalyzes the reduction of hydroxylamine to form NH(3) and H(2)O.</text>
</comment>
<dbReference type="InterPro" id="IPR010048">
    <property type="entry name" value="Hydroxylam_reduct"/>
</dbReference>
<dbReference type="Pfam" id="PF03063">
    <property type="entry name" value="Prismane"/>
    <property type="match status" value="1"/>
</dbReference>
<evidence type="ECO:0000256" key="3">
    <source>
        <dbReference type="ARBA" id="ARBA00022723"/>
    </source>
</evidence>
<dbReference type="InterPro" id="IPR004137">
    <property type="entry name" value="HCP/CODH"/>
</dbReference>
<comment type="cofactor">
    <cofactor evidence="8">
        <name>hybrid [4Fe-2O-2S] cluster</name>
        <dbReference type="ChEBI" id="CHEBI:60519"/>
    </cofactor>
    <text evidence="8">Binds 1 hybrid [4Fe-2O-2S] cluster.</text>
</comment>
<comment type="cofactor">
    <cofactor evidence="8">
        <name>[4Fe-4S] cluster</name>
        <dbReference type="ChEBI" id="CHEBI:49883"/>
    </cofactor>
    <text evidence="8">Binds 1 [4Fe-4S] cluster.</text>
</comment>
<feature type="binding site" evidence="8">
    <location>
        <position position="459"/>
    </location>
    <ligand>
        <name>hybrid [4Fe-2O-2S] cluster</name>
        <dbReference type="ChEBI" id="CHEBI:60519"/>
    </ligand>
</feature>
<dbReference type="FunFam" id="3.40.50.2030:FF:000002">
    <property type="entry name" value="Hydroxylamine reductase"/>
    <property type="match status" value="1"/>
</dbReference>
<evidence type="ECO:0000256" key="5">
    <source>
        <dbReference type="ARBA" id="ARBA00023004"/>
    </source>
</evidence>
<dbReference type="GO" id="GO:0004601">
    <property type="term" value="F:peroxidase activity"/>
    <property type="evidence" value="ECO:0007669"/>
    <property type="project" value="TreeGrafter"/>
</dbReference>
<dbReference type="EMBL" id="JAFLCK010000025">
    <property type="protein sequence ID" value="MBN8661841.1"/>
    <property type="molecule type" value="Genomic_DNA"/>
</dbReference>
<evidence type="ECO:0000256" key="2">
    <source>
        <dbReference type="ARBA" id="ARBA00022490"/>
    </source>
</evidence>
<protein>
    <recommendedName>
        <fullName evidence="8">Hydroxylamine reductase</fullName>
        <ecNumber evidence="8">1.7.99.1</ecNumber>
    </recommendedName>
    <alternativeName>
        <fullName evidence="8">Hybrid-cluster protein</fullName>
        <shortName evidence="8">HCP</shortName>
    </alternativeName>
    <alternativeName>
        <fullName evidence="8">Prismane protein</fullName>
    </alternativeName>
</protein>
<dbReference type="Gene3D" id="3.40.50.2030">
    <property type="match status" value="2"/>
</dbReference>
<feature type="binding site" evidence="8">
    <location>
        <position position="18"/>
    </location>
    <ligand>
        <name>[4Fe-4S] cluster</name>
        <dbReference type="ChEBI" id="CHEBI:49883"/>
    </ligand>
</feature>
<evidence type="ECO:0000256" key="6">
    <source>
        <dbReference type="ARBA" id="ARBA00023014"/>
    </source>
</evidence>
<dbReference type="FunFam" id="3.40.50.2030:FF:000001">
    <property type="entry name" value="Hydroxylamine reductase"/>
    <property type="match status" value="1"/>
</dbReference>
<dbReference type="NCBIfam" id="TIGR01703">
    <property type="entry name" value="hybrid_clust"/>
    <property type="match status" value="1"/>
</dbReference>
<keyword evidence="6 8" id="KW-0411">Iron-sulfur</keyword>
<dbReference type="GO" id="GO:0005737">
    <property type="term" value="C:cytoplasm"/>
    <property type="evidence" value="ECO:0007669"/>
    <property type="project" value="UniProtKB-SubCell"/>
</dbReference>
<name>A0A8J7PEF2_9BACT</name>
<keyword evidence="4 8" id="KW-0560">Oxidoreductase</keyword>
<dbReference type="FunFam" id="1.20.1270.20:FF:000001">
    <property type="entry name" value="Hydroxylamine reductase"/>
    <property type="match status" value="1"/>
</dbReference>
<evidence type="ECO:0000313" key="10">
    <source>
        <dbReference type="Proteomes" id="UP000664277"/>
    </source>
</evidence>
<dbReference type="InterPro" id="IPR016100">
    <property type="entry name" value="Prismane_a-bundle"/>
</dbReference>
<feature type="binding site" evidence="8">
    <location>
        <position position="495"/>
    </location>
    <ligand>
        <name>hybrid [4Fe-2O-2S] cluster</name>
        <dbReference type="ChEBI" id="CHEBI:60519"/>
    </ligand>
</feature>
<proteinExistence type="inferred from homology"/>
<keyword evidence="3 8" id="KW-0479">Metal-binding</keyword>
<accession>A0A8J7PEF2</accession>
<dbReference type="AlphaFoldDB" id="A0A8J7PEF2"/>
<dbReference type="HAMAP" id="MF_00069">
    <property type="entry name" value="Hydroxylam_reduct"/>
    <property type="match status" value="1"/>
</dbReference>
<dbReference type="SUPFAM" id="SSF56821">
    <property type="entry name" value="Prismane protein-like"/>
    <property type="match status" value="1"/>
</dbReference>
<dbReference type="GO" id="GO:0050418">
    <property type="term" value="F:hydroxylamine reductase activity"/>
    <property type="evidence" value="ECO:0007669"/>
    <property type="project" value="UniProtKB-UniRule"/>
</dbReference>
<keyword evidence="8" id="KW-0004">4Fe-4S</keyword>
<feature type="binding site" description="via persulfide group" evidence="8">
    <location>
        <position position="406"/>
    </location>
    <ligand>
        <name>hybrid [4Fe-2O-2S] cluster</name>
        <dbReference type="ChEBI" id="CHEBI:60519"/>
    </ligand>
</feature>
<sequence length="552" mass="60042">MTSMFCYQCEQTSQGTGCNTMGVCGKGPETAALQDLIVFICKGISIYCHRARLKGAIDAAIDARVLEALFMTLTNVNFDTDEHIEYIKELSLTLEKARQLYLSVYAEAEVFTGPAVFSMPKDKLSTLAFAETLSIMSKIAAAGDENHRDLVGMQELITYGVKGLAAYAHHALVLGYTDARIAAFIYEAFDYICKADQNLGELLALALRTGECNLLVMELLDRAHTETFGHPEPTKVRTTPVKGKCIAVSGHDLNSLHELLKQSAGKGVNVYTHGELLPALAYPLMKKYPHLVGNYGGAWQNQVREFSEFPGSVLMTTNCLKPPADAYKDRLFTMDVVGFEGVRKIQDYDFTAVIEAALAAPGFSEDAVAKEIMIGFGRNAVLSVADKVIDAVKAGQIKHFFLIGGCDGAEFARNYFTDIAEQVPQDCVVMTLGCGKYRFNMEEFGDIGGIPRLLDIGQCNDAYSAVKIAVALAEAFECGVNDLPLSLIISWFEQKAVAVLLTLLHLGIKDIRLGPNLPAFVTPNVLKVLVEGYDLKPTGKPEADLAAILGKS</sequence>
<dbReference type="InterPro" id="IPR016099">
    <property type="entry name" value="Prismane-like_a/b-sand"/>
</dbReference>
<comment type="caution">
    <text evidence="9">The sequence shown here is derived from an EMBL/GenBank/DDBJ whole genome shotgun (WGS) entry which is preliminary data.</text>
</comment>
<feature type="binding site" evidence="8">
    <location>
        <position position="319"/>
    </location>
    <ligand>
        <name>hybrid [4Fe-2O-2S] cluster</name>
        <dbReference type="ChEBI" id="CHEBI:60519"/>
    </ligand>
</feature>
<feature type="binding site" evidence="8">
    <location>
        <position position="275"/>
    </location>
    <ligand>
        <name>hybrid [4Fe-2O-2S] cluster</name>
        <dbReference type="ChEBI" id="CHEBI:60519"/>
    </ligand>
</feature>
<feature type="binding site" evidence="8">
    <location>
        <position position="493"/>
    </location>
    <ligand>
        <name>hybrid [4Fe-2O-2S] cluster</name>
        <dbReference type="ChEBI" id="CHEBI:60519"/>
    </ligand>
</feature>
<evidence type="ECO:0000256" key="1">
    <source>
        <dbReference type="ARBA" id="ARBA00004496"/>
    </source>
</evidence>
<dbReference type="Proteomes" id="UP000664277">
    <property type="component" value="Unassembled WGS sequence"/>
</dbReference>
<dbReference type="NCBIfam" id="NF003658">
    <property type="entry name" value="PRK05290.1"/>
    <property type="match status" value="1"/>
</dbReference>
<dbReference type="GO" id="GO:0042542">
    <property type="term" value="P:response to hydrogen peroxide"/>
    <property type="evidence" value="ECO:0007669"/>
    <property type="project" value="TreeGrafter"/>
</dbReference>
<dbReference type="EC" id="1.7.99.1" evidence="8"/>
<reference evidence="9" key="1">
    <citation type="submission" date="2021-02" db="EMBL/GenBank/DDBJ databases">
        <title>Genome-Resolved Metagenomics of a Microbial Community Performing Photosynthetic Biological Nutrient Removal.</title>
        <authorList>
            <person name="Mcdaniel E.A."/>
        </authorList>
    </citation>
    <scope>NUCLEOTIDE SEQUENCE</scope>
    <source>
        <strain evidence="9">UWPOB_OBS1</strain>
    </source>
</reference>
<dbReference type="GO" id="GO:0051539">
    <property type="term" value="F:4 iron, 4 sulfur cluster binding"/>
    <property type="evidence" value="ECO:0007669"/>
    <property type="project" value="UniProtKB-KW"/>
</dbReference>
<organism evidence="9 10">
    <name type="scientific">Candidatus Obscuribacter phosphatis</name>
    <dbReference type="NCBI Taxonomy" id="1906157"/>
    <lineage>
        <taxon>Bacteria</taxon>
        <taxon>Bacillati</taxon>
        <taxon>Candidatus Melainabacteria</taxon>
        <taxon>Candidatus Obscuribacterales</taxon>
        <taxon>Candidatus Obscuribacteraceae</taxon>
        <taxon>Candidatus Obscuribacter</taxon>
    </lineage>
</organism>
<dbReference type="Gene3D" id="1.20.1270.20">
    <property type="match status" value="2"/>
</dbReference>
<keyword evidence="2 8" id="KW-0963">Cytoplasm</keyword>
<dbReference type="PANTHER" id="PTHR30109">
    <property type="entry name" value="HYDROXYLAMINE REDUCTASE"/>
    <property type="match status" value="1"/>
</dbReference>